<proteinExistence type="predicted"/>
<reference evidence="3 4" key="1">
    <citation type="submission" date="2020-05" db="EMBL/GenBank/DDBJ databases">
        <authorList>
            <person name="Petersen J."/>
            <person name="Sayavedra L."/>
        </authorList>
    </citation>
    <scope>NUCLEOTIDE SEQUENCE [LARGE SCALE GENOMIC DNA]</scope>
    <source>
        <strain evidence="3">B thermophilus SOXS</strain>
    </source>
</reference>
<protein>
    <recommendedName>
        <fullName evidence="2">Integrase SAM-like N-terminal domain-containing protein</fullName>
    </recommendedName>
</protein>
<dbReference type="Pfam" id="PF13495">
    <property type="entry name" value="Phage_int_SAM_4"/>
    <property type="match status" value="1"/>
</dbReference>
<dbReference type="AlphaFoldDB" id="A0A8H9CGH3"/>
<dbReference type="InterPro" id="IPR010998">
    <property type="entry name" value="Integrase_recombinase_N"/>
</dbReference>
<evidence type="ECO:0000256" key="1">
    <source>
        <dbReference type="ARBA" id="ARBA00023125"/>
    </source>
</evidence>
<evidence type="ECO:0000313" key="4">
    <source>
        <dbReference type="Proteomes" id="UP000643672"/>
    </source>
</evidence>
<evidence type="ECO:0000259" key="2">
    <source>
        <dbReference type="Pfam" id="PF13495"/>
    </source>
</evidence>
<keyword evidence="1" id="KW-0238">DNA-binding</keyword>
<evidence type="ECO:0000313" key="3">
    <source>
        <dbReference type="EMBL" id="CAB5502928.1"/>
    </source>
</evidence>
<dbReference type="Proteomes" id="UP000643672">
    <property type="component" value="Unassembled WGS sequence"/>
</dbReference>
<accession>A0A8H9CGH3</accession>
<sequence>MGKYLTYLAIEQKVASSTQNQALNALVFLYTKVRPLM</sequence>
<dbReference type="GO" id="GO:0003677">
    <property type="term" value="F:DNA binding"/>
    <property type="evidence" value="ECO:0007669"/>
    <property type="project" value="UniProtKB-KW"/>
</dbReference>
<feature type="domain" description="Integrase SAM-like N-terminal" evidence="2">
    <location>
        <begin position="3"/>
        <end position="33"/>
    </location>
</feature>
<dbReference type="Gene3D" id="1.10.150.130">
    <property type="match status" value="1"/>
</dbReference>
<dbReference type="InterPro" id="IPR004107">
    <property type="entry name" value="Integrase_SAM-like_N"/>
</dbReference>
<organism evidence="3 4">
    <name type="scientific">Bathymodiolus thermophilus thioautotrophic gill symbiont</name>
    <dbReference type="NCBI Taxonomy" id="2360"/>
    <lineage>
        <taxon>Bacteria</taxon>
        <taxon>Pseudomonadati</taxon>
        <taxon>Pseudomonadota</taxon>
        <taxon>Gammaproteobacteria</taxon>
        <taxon>sulfur-oxidizing symbionts</taxon>
    </lineage>
</organism>
<dbReference type="EMBL" id="CAESAQ020000076">
    <property type="protein sequence ID" value="CAB5502928.1"/>
    <property type="molecule type" value="Genomic_DNA"/>
</dbReference>
<name>A0A8H9CGH3_9GAMM</name>
<dbReference type="RefSeq" id="WP_139458901.1">
    <property type="nucleotide sequence ID" value="NZ_CAESAQ020000076.1"/>
</dbReference>
<comment type="caution">
    <text evidence="3">The sequence shown here is derived from an EMBL/GenBank/DDBJ whole genome shotgun (WGS) entry which is preliminary data.</text>
</comment>
<keyword evidence="4" id="KW-1185">Reference proteome</keyword>
<gene>
    <name evidence="3" type="ORF">THERMOS_1695</name>
</gene>
<dbReference type="GO" id="GO:0015074">
    <property type="term" value="P:DNA integration"/>
    <property type="evidence" value="ECO:0007669"/>
    <property type="project" value="InterPro"/>
</dbReference>